<organism evidence="1 2">
    <name type="scientific">Tsukamurella paurometabola</name>
    <name type="common">Corynebacterium paurometabolum</name>
    <dbReference type="NCBI Taxonomy" id="2061"/>
    <lineage>
        <taxon>Bacteria</taxon>
        <taxon>Bacillati</taxon>
        <taxon>Actinomycetota</taxon>
        <taxon>Actinomycetes</taxon>
        <taxon>Mycobacteriales</taxon>
        <taxon>Tsukamurellaceae</taxon>
        <taxon>Tsukamurella</taxon>
    </lineage>
</organism>
<evidence type="ECO:0000313" key="1">
    <source>
        <dbReference type="EMBL" id="VDR37218.1"/>
    </source>
</evidence>
<sequence>MRFTKAGTAAVAALCAAVVMCGVALWIIESRLVAAHPECVGAGSPRLSVSERVGDEPVLHRALDRVLSGLGCVPGLPRDAVAK</sequence>
<dbReference type="RefSeq" id="WP_126194639.1">
    <property type="nucleotide sequence ID" value="NZ_CP085954.1"/>
</dbReference>
<dbReference type="EMBL" id="LR131273">
    <property type="protein sequence ID" value="VDR37218.1"/>
    <property type="molecule type" value="Genomic_DNA"/>
</dbReference>
<name>A0A3P8KCB9_TSUPA</name>
<reference evidence="1 2" key="1">
    <citation type="submission" date="2018-12" db="EMBL/GenBank/DDBJ databases">
        <authorList>
            <consortium name="Pathogen Informatics"/>
        </authorList>
    </citation>
    <scope>NUCLEOTIDE SEQUENCE [LARGE SCALE GENOMIC DNA]</scope>
    <source>
        <strain evidence="1 2">NCTC10741</strain>
    </source>
</reference>
<gene>
    <name evidence="1" type="ORF">NCTC10741_00318</name>
</gene>
<dbReference type="AlphaFoldDB" id="A0A3P8KCB9"/>
<accession>A0A3P8KCB9</accession>
<evidence type="ECO:0000313" key="2">
    <source>
        <dbReference type="Proteomes" id="UP000271626"/>
    </source>
</evidence>
<protein>
    <submittedName>
        <fullName evidence="1">Uncharacterized protein</fullName>
    </submittedName>
</protein>
<dbReference type="OrthoDB" id="4775530at2"/>
<dbReference type="Proteomes" id="UP000271626">
    <property type="component" value="Chromosome"/>
</dbReference>
<proteinExistence type="predicted"/>